<comment type="caution">
    <text evidence="1">The sequence shown here is derived from an EMBL/GenBank/DDBJ whole genome shotgun (WGS) entry which is preliminary data.</text>
</comment>
<gene>
    <name evidence="1" type="ORF">GCM10009554_48650</name>
</gene>
<proteinExistence type="predicted"/>
<reference evidence="2" key="1">
    <citation type="journal article" date="2019" name="Int. J. Syst. Evol. Microbiol.">
        <title>The Global Catalogue of Microorganisms (GCM) 10K type strain sequencing project: providing services to taxonomists for standard genome sequencing and annotation.</title>
        <authorList>
            <consortium name="The Broad Institute Genomics Platform"/>
            <consortium name="The Broad Institute Genome Sequencing Center for Infectious Disease"/>
            <person name="Wu L."/>
            <person name="Ma J."/>
        </authorList>
    </citation>
    <scope>NUCLEOTIDE SEQUENCE [LARGE SCALE GENOMIC DNA]</scope>
    <source>
        <strain evidence="2">JCM 10977</strain>
    </source>
</reference>
<sequence>MAENRKQRLVELDVPIAAGCVDGVCEIPGSAVVPDSGDESEDDETSS</sequence>
<evidence type="ECO:0000313" key="1">
    <source>
        <dbReference type="EMBL" id="GAA0949694.1"/>
    </source>
</evidence>
<protein>
    <recommendedName>
        <fullName evidence="3">Mycofactocin</fullName>
    </recommendedName>
</protein>
<name>A0ABP4BIU0_9ACTN</name>
<evidence type="ECO:0000313" key="2">
    <source>
        <dbReference type="Proteomes" id="UP001500542"/>
    </source>
</evidence>
<accession>A0ABP4BIU0</accession>
<dbReference type="Proteomes" id="UP001500542">
    <property type="component" value="Unassembled WGS sequence"/>
</dbReference>
<evidence type="ECO:0008006" key="3">
    <source>
        <dbReference type="Google" id="ProtNLM"/>
    </source>
</evidence>
<organism evidence="1 2">
    <name type="scientific">Kribbella koreensis</name>
    <dbReference type="NCBI Taxonomy" id="57909"/>
    <lineage>
        <taxon>Bacteria</taxon>
        <taxon>Bacillati</taxon>
        <taxon>Actinomycetota</taxon>
        <taxon>Actinomycetes</taxon>
        <taxon>Propionibacteriales</taxon>
        <taxon>Kribbellaceae</taxon>
        <taxon>Kribbella</taxon>
    </lineage>
</organism>
<dbReference type="RefSeq" id="WP_343974384.1">
    <property type="nucleotide sequence ID" value="NZ_BAAAHK010000012.1"/>
</dbReference>
<dbReference type="EMBL" id="BAAAHK010000012">
    <property type="protein sequence ID" value="GAA0949694.1"/>
    <property type="molecule type" value="Genomic_DNA"/>
</dbReference>
<keyword evidence="2" id="KW-1185">Reference proteome</keyword>